<dbReference type="Pfam" id="PF01814">
    <property type="entry name" value="Hemerythrin"/>
    <property type="match status" value="1"/>
</dbReference>
<dbReference type="EMBL" id="PKJO01000007">
    <property type="protein sequence ID" value="PLA40162.1"/>
    <property type="molecule type" value="Genomic_DNA"/>
</dbReference>
<evidence type="ECO:0000313" key="2">
    <source>
        <dbReference type="EMBL" id="PLA40162.1"/>
    </source>
</evidence>
<evidence type="ECO:0000313" key="3">
    <source>
        <dbReference type="Proteomes" id="UP000234767"/>
    </source>
</evidence>
<evidence type="ECO:0000259" key="1">
    <source>
        <dbReference type="Pfam" id="PF01814"/>
    </source>
</evidence>
<dbReference type="RefSeq" id="WP_101810360.1">
    <property type="nucleotide sequence ID" value="NZ_PKJO01000007.1"/>
</dbReference>
<dbReference type="InterPro" id="IPR012312">
    <property type="entry name" value="Hemerythrin-like"/>
</dbReference>
<proteinExistence type="predicted"/>
<accession>A0A2I1XC05</accession>
<sequence length="126" mass="14891">MKPLKRHPALIELSREHHHALSLCVRLLRTPAESHQTELEAHFLELEPHFAEEEVMFAPYWQNIPSVMRERFEAEHAKLRGMMANPEYLNEAWNKDFAVTLRDHARFEERELFPAVEPFLPLPEGI</sequence>
<feature type="domain" description="Hemerythrin-like" evidence="1">
    <location>
        <begin position="13"/>
        <end position="116"/>
    </location>
</feature>
<organism evidence="2 3">
    <name type="scientific">Neisseria sicca</name>
    <dbReference type="NCBI Taxonomy" id="490"/>
    <lineage>
        <taxon>Bacteria</taxon>
        <taxon>Pseudomonadati</taxon>
        <taxon>Pseudomonadota</taxon>
        <taxon>Betaproteobacteria</taxon>
        <taxon>Neisseriales</taxon>
        <taxon>Neisseriaceae</taxon>
        <taxon>Neisseria</taxon>
    </lineage>
</organism>
<protein>
    <recommendedName>
        <fullName evidence="1">Hemerythrin-like domain-containing protein</fullName>
    </recommendedName>
</protein>
<gene>
    <name evidence="2" type="ORF">CYK00_06820</name>
</gene>
<name>A0A2I1XC05_NEISI</name>
<reference evidence="2 3" key="1">
    <citation type="submission" date="2017-12" db="EMBL/GenBank/DDBJ databases">
        <title>Phylogenetic diversity of female urinary microbiome.</title>
        <authorList>
            <person name="Thomas-White K."/>
            <person name="Wolfe A.J."/>
        </authorList>
    </citation>
    <scope>NUCLEOTIDE SEQUENCE [LARGE SCALE GENOMIC DNA]</scope>
    <source>
        <strain evidence="2 3">UMB0321</strain>
    </source>
</reference>
<dbReference type="Proteomes" id="UP000234767">
    <property type="component" value="Unassembled WGS sequence"/>
</dbReference>
<comment type="caution">
    <text evidence="2">The sequence shown here is derived from an EMBL/GenBank/DDBJ whole genome shotgun (WGS) entry which is preliminary data.</text>
</comment>
<dbReference type="AlphaFoldDB" id="A0A2I1XC05"/>